<protein>
    <recommendedName>
        <fullName evidence="5">Pyrrolo-quinoline quinone repeat domain-containing protein</fullName>
    </recommendedName>
</protein>
<dbReference type="GO" id="GO:0016491">
    <property type="term" value="F:oxidoreductase activity"/>
    <property type="evidence" value="ECO:0007669"/>
    <property type="project" value="UniProtKB-KW"/>
</dbReference>
<dbReference type="InterPro" id="IPR002372">
    <property type="entry name" value="PQQ_rpt_dom"/>
</dbReference>
<dbReference type="SUPFAM" id="SSF50998">
    <property type="entry name" value="Quinoprotein alcohol dehydrogenase-like"/>
    <property type="match status" value="1"/>
</dbReference>
<evidence type="ECO:0000256" key="2">
    <source>
        <dbReference type="ARBA" id="ARBA00008156"/>
    </source>
</evidence>
<feature type="compositionally biased region" description="Gly residues" evidence="4">
    <location>
        <begin position="562"/>
        <end position="582"/>
    </location>
</feature>
<reference evidence="6" key="1">
    <citation type="submission" date="2018-05" db="EMBL/GenBank/DDBJ databases">
        <authorList>
            <person name="Lanie J.A."/>
            <person name="Ng W.-L."/>
            <person name="Kazmierczak K.M."/>
            <person name="Andrzejewski T.M."/>
            <person name="Davidsen T.M."/>
            <person name="Wayne K.J."/>
            <person name="Tettelin H."/>
            <person name="Glass J.I."/>
            <person name="Rusch D."/>
            <person name="Podicherti R."/>
            <person name="Tsui H.-C.T."/>
            <person name="Winkler M.E."/>
        </authorList>
    </citation>
    <scope>NUCLEOTIDE SEQUENCE</scope>
</reference>
<dbReference type="EMBL" id="UINC01001185">
    <property type="protein sequence ID" value="SUZ73654.1"/>
    <property type="molecule type" value="Genomic_DNA"/>
</dbReference>
<accession>A0A381Q427</accession>
<evidence type="ECO:0000259" key="5">
    <source>
        <dbReference type="Pfam" id="PF01011"/>
    </source>
</evidence>
<dbReference type="InterPro" id="IPR011047">
    <property type="entry name" value="Quinoprotein_ADH-like_sf"/>
</dbReference>
<evidence type="ECO:0000313" key="6">
    <source>
        <dbReference type="EMBL" id="SUZ73654.1"/>
    </source>
</evidence>
<gene>
    <name evidence="6" type="ORF">METZ01_LOCUS26508</name>
</gene>
<feature type="region of interest" description="Disordered" evidence="4">
    <location>
        <begin position="562"/>
        <end position="586"/>
    </location>
</feature>
<feature type="region of interest" description="Disordered" evidence="4">
    <location>
        <begin position="410"/>
        <end position="431"/>
    </location>
</feature>
<dbReference type="Pfam" id="PF01011">
    <property type="entry name" value="PQQ"/>
    <property type="match status" value="2"/>
</dbReference>
<dbReference type="InterPro" id="IPR018391">
    <property type="entry name" value="PQQ_b-propeller_rpt"/>
</dbReference>
<feature type="domain" description="Pyrrolo-quinoline quinone repeat" evidence="5">
    <location>
        <begin position="44"/>
        <end position="515"/>
    </location>
</feature>
<comment type="cofactor">
    <cofactor evidence="1">
        <name>pyrroloquinoline quinone</name>
        <dbReference type="ChEBI" id="CHEBI:58442"/>
    </cofactor>
</comment>
<comment type="similarity">
    <text evidence="2">Belongs to the bacterial PQQ dehydrogenase family.</text>
</comment>
<dbReference type="AlphaFoldDB" id="A0A381Q427"/>
<keyword evidence="3" id="KW-0560">Oxidoreductase</keyword>
<organism evidence="6">
    <name type="scientific">marine metagenome</name>
    <dbReference type="NCBI Taxonomy" id="408172"/>
    <lineage>
        <taxon>unclassified sequences</taxon>
        <taxon>metagenomes</taxon>
        <taxon>ecological metagenomes</taxon>
    </lineage>
</organism>
<feature type="domain" description="Pyrrolo-quinoline quinone repeat" evidence="5">
    <location>
        <begin position="588"/>
        <end position="709"/>
    </location>
</feature>
<evidence type="ECO:0000256" key="3">
    <source>
        <dbReference type="ARBA" id="ARBA00023002"/>
    </source>
</evidence>
<dbReference type="Gene3D" id="2.140.10.10">
    <property type="entry name" value="Quinoprotein alcohol dehydrogenase-like superfamily"/>
    <property type="match status" value="2"/>
</dbReference>
<sequence>MVRDTLRSFREKPFAAYLVLGLGLMLVAPSAGSAQLSGTENGQWQYLGGDAGHTRYSTSGQITAANFENLEVAWQWDASSFGSSTSRATPTYFNGKLITVTGYRRHLIALNPADGELLWSHTEPNTWRWEYSMRAGYGKGVAYAQIDGRDVVYISTPGFFLHAIDANTGLPLENWGRPVPLPGFPETGVVDMVEDLIEGWGPWEDLNQPYDPNIGMPLTIGYITASSPPIVVNDVVVVGNSAEQGYNQSRIENVPGDILGYDARTGELLWKFHVIPRPGEFGHETWENDAWQWTGDVSSWAPMAADPELGIVYIPTNGATQDFYGGFRPGDNLFSTSLIALDVRTGERVWHYQLVHHDIWNYDTPTAPILMDVEVDGEIIPGVFQATKQAFVYSFNRETGEPIWPIEELPVPESNVPGEQLSPTQPHPTKPAPYDLQGRTEDHLIDYTPEIYAQALAIAEAGNYFAPFFNPPTHVGGDQGNSTPRICPGDTGGVNITGPAVADPVLGIMFITSHSGCGGRILEPGIDSSMDNDQQTGTTISQWINCRGGCAGGRAALAGRGGGRGAGAAAGGRGGGRGGRGGARVNPQSIDGLSIWKGPAGRISAIDMNTGEYLWVIPNGDASEAEQERLRNHPLLQGLDPALTNPGRGGHSAMVVTPTLLLASGQTADGTQNLFAIDKLTGERVGTVPLPGGTRYGMSSWSHEGRQYVMIQLNSGLAAMALPE</sequence>
<proteinExistence type="inferred from homology"/>
<evidence type="ECO:0000256" key="4">
    <source>
        <dbReference type="SAM" id="MobiDB-lite"/>
    </source>
</evidence>
<evidence type="ECO:0000256" key="1">
    <source>
        <dbReference type="ARBA" id="ARBA00001931"/>
    </source>
</evidence>
<name>A0A381Q427_9ZZZZ</name>
<dbReference type="SMART" id="SM00564">
    <property type="entry name" value="PQQ"/>
    <property type="match status" value="6"/>
</dbReference>
<dbReference type="PANTHER" id="PTHR32303">
    <property type="entry name" value="QUINOPROTEIN ALCOHOL DEHYDROGENASE (CYTOCHROME C)"/>
    <property type="match status" value="1"/>
</dbReference>
<dbReference type="PANTHER" id="PTHR32303:SF4">
    <property type="entry name" value="QUINOPROTEIN GLUCOSE DEHYDROGENASE"/>
    <property type="match status" value="1"/>
</dbReference>